<evidence type="ECO:0000313" key="2">
    <source>
        <dbReference type="Proteomes" id="UP000694257"/>
    </source>
</evidence>
<gene>
    <name evidence="1" type="ORF">KV110_04235</name>
</gene>
<evidence type="ECO:0000313" key="1">
    <source>
        <dbReference type="EMBL" id="QXN92371.1"/>
    </source>
</evidence>
<dbReference type="EMBL" id="CP078145">
    <property type="protein sequence ID" value="QXN92371.1"/>
    <property type="molecule type" value="Genomic_DNA"/>
</dbReference>
<keyword evidence="2" id="KW-1185">Reference proteome</keyword>
<dbReference type="RefSeq" id="WP_218473615.1">
    <property type="nucleotide sequence ID" value="NZ_BAABJN010000009.1"/>
</dbReference>
<organism evidence="1 2">
    <name type="scientific">Nocardia iowensis</name>
    <dbReference type="NCBI Taxonomy" id="204891"/>
    <lineage>
        <taxon>Bacteria</taxon>
        <taxon>Bacillati</taxon>
        <taxon>Actinomycetota</taxon>
        <taxon>Actinomycetes</taxon>
        <taxon>Mycobacteriales</taxon>
        <taxon>Nocardiaceae</taxon>
        <taxon>Nocardia</taxon>
    </lineage>
</organism>
<sequence length="498" mass="54404">MPNDNEPAAVIRALDHVGVDFSLPEPVLLDFLGNAEFTPYPALAAALLKLLDGRMLRRPVFLDVIVFNYEHSPGNPSPRSIDDVNFAVLQAAILEGFNNRYGEQNTSFQTLTKPQNQPTPPLQTFMLVVEGAVKTDNGITFVDTDNPQVEVTTKLIDVHSEAASGMVPQELVRIGNGWRFTHGDTELSVSNGEAEAGPRPIRAGSLSEGAHAWPATVGNFSGANGSEVKLLSRIRVGYRPVDVKLLVRAPKNGFAANTAEKARIALDPDVLLVPVEVARFFSDQIPVQEISAASQMALWDQVPIISPTTNFKSVDGSTGELKFAERAWDHWPVPDNEGLYRHLGWVSPDSIWGKARIRFRLVNYIDIKTDNEHAAPGPAPGVNDVRLRENNTTLNEHPQHISDKRVLKVIFMHRIAPPDAPQIGEALLGNNCIGIAAGASDRFATIAHEIGHLITNSGGHSDLPDNVMNDPGPGTQITETQITQARAWAQNFADFWQH</sequence>
<proteinExistence type="predicted"/>
<name>A0ABX8RXV2_NOCIO</name>
<dbReference type="Proteomes" id="UP000694257">
    <property type="component" value="Chromosome"/>
</dbReference>
<accession>A0ABX8RXV2</accession>
<reference evidence="1 2" key="1">
    <citation type="submission" date="2021-07" db="EMBL/GenBank/DDBJ databases">
        <title>Whole Genome Sequence of Nocardia Iowensis.</title>
        <authorList>
            <person name="Lamm A."/>
            <person name="Collins-Fairclough A.M."/>
            <person name="Bunk B."/>
            <person name="Sproer C."/>
        </authorList>
    </citation>
    <scope>NUCLEOTIDE SEQUENCE [LARGE SCALE GENOMIC DNA]</scope>
    <source>
        <strain evidence="1 2">NRRL 5646</strain>
    </source>
</reference>
<protein>
    <submittedName>
        <fullName evidence="1">Uncharacterized protein</fullName>
    </submittedName>
</protein>